<dbReference type="EMBL" id="CP000027">
    <property type="protein sequence ID" value="AAW40481.1"/>
    <property type="molecule type" value="Genomic_DNA"/>
</dbReference>
<organism evidence="1 2">
    <name type="scientific">Dehalococcoides mccartyi (strain ATCC BAA-2266 / KCTC 15142 / 195)</name>
    <name type="common">Dehalococcoides ethenogenes (strain 195)</name>
    <dbReference type="NCBI Taxonomy" id="243164"/>
    <lineage>
        <taxon>Bacteria</taxon>
        <taxon>Bacillati</taxon>
        <taxon>Chloroflexota</taxon>
        <taxon>Dehalococcoidia</taxon>
        <taxon>Dehalococcoidales</taxon>
        <taxon>Dehalococcoidaceae</taxon>
        <taxon>Dehalococcoides</taxon>
    </lineage>
</organism>
<proteinExistence type="predicted"/>
<name>Q3Z9X4_DEHM1</name>
<dbReference type="HOGENOM" id="CLU_2842504_0_0_0"/>
<gene>
    <name evidence="1" type="ordered locus">DET0227</name>
</gene>
<keyword evidence="2" id="KW-1185">Reference proteome</keyword>
<dbReference type="KEGG" id="det:DET0227"/>
<dbReference type="STRING" id="243164.DET0227"/>
<accession>Q3Z9X4</accession>
<sequence length="65" mass="7366">MAAVMPAAPPPIIRVVFWGISKRPLWEICHAGVKRQKLLYTRLRISCWLKGSFVNDGEGGQRVIF</sequence>
<dbReference type="Proteomes" id="UP000008289">
    <property type="component" value="Chromosome"/>
</dbReference>
<protein>
    <submittedName>
        <fullName evidence="1">Uncharacterized protein</fullName>
    </submittedName>
</protein>
<evidence type="ECO:0000313" key="1">
    <source>
        <dbReference type="EMBL" id="AAW40481.1"/>
    </source>
</evidence>
<dbReference type="InParanoid" id="Q3Z9X4"/>
<evidence type="ECO:0000313" key="2">
    <source>
        <dbReference type="Proteomes" id="UP000008289"/>
    </source>
</evidence>
<dbReference type="AlphaFoldDB" id="Q3Z9X4"/>
<reference evidence="1 2" key="1">
    <citation type="journal article" date="2005" name="Science">
        <title>Genome sequence of the PCE-dechlorinating bacterium Dehalococcoides ethenogenes.</title>
        <authorList>
            <person name="Seshadri R."/>
            <person name="Adrian L."/>
            <person name="Fouts D.E."/>
            <person name="Eisen J.A."/>
            <person name="Phillippy A.M."/>
            <person name="Methe B.A."/>
            <person name="Ward N.L."/>
            <person name="Nelson W.C."/>
            <person name="Deboy R.T."/>
            <person name="Khouri H.M."/>
            <person name="Kolonay J.F."/>
            <person name="Dodson R.J."/>
            <person name="Daugherty S.C."/>
            <person name="Brinkac L.M."/>
            <person name="Sullivan S.A."/>
            <person name="Madupu R."/>
            <person name="Nelson K.E."/>
            <person name="Kang K.H."/>
            <person name="Impraim M."/>
            <person name="Tran K."/>
            <person name="Robinson J.M."/>
            <person name="Forberger H.A."/>
            <person name="Fraser C.M."/>
            <person name="Zinder S.H."/>
            <person name="Heidelberg J.F."/>
        </authorList>
    </citation>
    <scope>NUCLEOTIDE SEQUENCE [LARGE SCALE GENOMIC DNA]</scope>
    <source>
        <strain evidence="2">ATCC BAA-2266 / KCTC 15142 / 195</strain>
    </source>
</reference>